<comment type="caution">
    <text evidence="2">The sequence shown here is derived from an EMBL/GenBank/DDBJ whole genome shotgun (WGS) entry which is preliminary data.</text>
</comment>
<reference evidence="2" key="1">
    <citation type="submission" date="2020-03" db="EMBL/GenBank/DDBJ databases">
        <authorList>
            <person name="Weist P."/>
        </authorList>
    </citation>
    <scope>NUCLEOTIDE SEQUENCE</scope>
</reference>
<sequence>MFGNNDVDTQPPAGFDHMTSFLRQPQLPERVSVDELVLDRFDITSDELCVRSRLATETSELIISKQQTSVGCVTPGLISTNHRPPPSHVVPLFTTDPGATAGAAGKTRSRIS</sequence>
<accession>A0A9N7VG11</accession>
<feature type="compositionally biased region" description="Low complexity" evidence="1">
    <location>
        <begin position="94"/>
        <end position="106"/>
    </location>
</feature>
<gene>
    <name evidence="2" type="ORF">PLEPLA_LOCUS36472</name>
</gene>
<evidence type="ECO:0000313" key="3">
    <source>
        <dbReference type="Proteomes" id="UP001153269"/>
    </source>
</evidence>
<protein>
    <submittedName>
        <fullName evidence="2">Uncharacterized protein</fullName>
    </submittedName>
</protein>
<proteinExistence type="predicted"/>
<dbReference type="Proteomes" id="UP001153269">
    <property type="component" value="Unassembled WGS sequence"/>
</dbReference>
<feature type="region of interest" description="Disordered" evidence="1">
    <location>
        <begin position="76"/>
        <end position="112"/>
    </location>
</feature>
<dbReference type="AlphaFoldDB" id="A0A9N7VG11"/>
<dbReference type="EMBL" id="CADEAL010003991">
    <property type="protein sequence ID" value="CAB1448824.1"/>
    <property type="molecule type" value="Genomic_DNA"/>
</dbReference>
<evidence type="ECO:0000313" key="2">
    <source>
        <dbReference type="EMBL" id="CAB1448824.1"/>
    </source>
</evidence>
<name>A0A9N7VG11_PLEPL</name>
<evidence type="ECO:0000256" key="1">
    <source>
        <dbReference type="SAM" id="MobiDB-lite"/>
    </source>
</evidence>
<keyword evidence="3" id="KW-1185">Reference proteome</keyword>
<organism evidence="2 3">
    <name type="scientific">Pleuronectes platessa</name>
    <name type="common">European plaice</name>
    <dbReference type="NCBI Taxonomy" id="8262"/>
    <lineage>
        <taxon>Eukaryota</taxon>
        <taxon>Metazoa</taxon>
        <taxon>Chordata</taxon>
        <taxon>Craniata</taxon>
        <taxon>Vertebrata</taxon>
        <taxon>Euteleostomi</taxon>
        <taxon>Actinopterygii</taxon>
        <taxon>Neopterygii</taxon>
        <taxon>Teleostei</taxon>
        <taxon>Neoteleostei</taxon>
        <taxon>Acanthomorphata</taxon>
        <taxon>Carangaria</taxon>
        <taxon>Pleuronectiformes</taxon>
        <taxon>Pleuronectoidei</taxon>
        <taxon>Pleuronectidae</taxon>
        <taxon>Pleuronectes</taxon>
    </lineage>
</organism>